<dbReference type="Proteomes" id="UP000663888">
    <property type="component" value="Unassembled WGS sequence"/>
</dbReference>
<dbReference type="EMBL" id="CAJMWX010001037">
    <property type="protein sequence ID" value="CAE6448854.1"/>
    <property type="molecule type" value="Genomic_DNA"/>
</dbReference>
<organism evidence="2 3">
    <name type="scientific">Rhizoctonia solani</name>
    <dbReference type="NCBI Taxonomy" id="456999"/>
    <lineage>
        <taxon>Eukaryota</taxon>
        <taxon>Fungi</taxon>
        <taxon>Dikarya</taxon>
        <taxon>Basidiomycota</taxon>
        <taxon>Agaricomycotina</taxon>
        <taxon>Agaricomycetes</taxon>
        <taxon>Cantharellales</taxon>
        <taxon>Ceratobasidiaceae</taxon>
        <taxon>Rhizoctonia</taxon>
    </lineage>
</organism>
<feature type="compositionally biased region" description="Polar residues" evidence="1">
    <location>
        <begin position="54"/>
        <end position="63"/>
    </location>
</feature>
<comment type="caution">
    <text evidence="2">The sequence shown here is derived from an EMBL/GenBank/DDBJ whole genome shotgun (WGS) entry which is preliminary data.</text>
</comment>
<name>A0A8H3B6H6_9AGAM</name>
<feature type="region of interest" description="Disordered" evidence="1">
    <location>
        <begin position="54"/>
        <end position="93"/>
    </location>
</feature>
<reference evidence="2" key="1">
    <citation type="submission" date="2021-01" db="EMBL/GenBank/DDBJ databases">
        <authorList>
            <person name="Kaushik A."/>
        </authorList>
    </citation>
    <scope>NUCLEOTIDE SEQUENCE</scope>
    <source>
        <strain evidence="2">AG4-R118</strain>
    </source>
</reference>
<dbReference type="AlphaFoldDB" id="A0A8H3B6H6"/>
<protein>
    <submittedName>
        <fullName evidence="2">Uncharacterized protein</fullName>
    </submittedName>
</protein>
<sequence>MVEVAHPLDIRTYLDTRLAGSRAPFDANPAPGDRVEALPPAYPVASWAPNSVTAPAYTAQPSPTERVISRTDSTSNSNQSGSRPDPRPLPDAFINKSPRLVLDLGRRVWPSRWPVYGTNATVSGKVLVKKADHAINIVVTLEGLCITTLVERGMPIAQSRTTLTCQSLELWNNKSGSPPQASYAFDFPLPTYSQGSSNPLPPSCYHSVLMRGYVEIKYYVKVDMTRTRFHRHETVLTNIHYLPRSYSLPIDILGQTLAEAAPAVDDLWKTTELSPIPSQPNRKHESLSDIAKHVSVEFSLFRRPVYTPCTPIPFRLTLRSSSPALVLLPHASIQLVKRWALVADSLGPRVGREVVIGSGEIWRVEEIEEGKDYVKVVNGCLTGGNPEAEVSWCVEGAFKVEYFVRVSIKPPEDMCFLGGSLPTFFHKETVRMATHEYTSNEIVRSHPCLALVPRSIW</sequence>
<feature type="compositionally biased region" description="Polar residues" evidence="1">
    <location>
        <begin position="70"/>
        <end position="82"/>
    </location>
</feature>
<dbReference type="Gene3D" id="2.60.40.640">
    <property type="match status" value="1"/>
</dbReference>
<proteinExistence type="predicted"/>
<evidence type="ECO:0000256" key="1">
    <source>
        <dbReference type="SAM" id="MobiDB-lite"/>
    </source>
</evidence>
<evidence type="ECO:0000313" key="2">
    <source>
        <dbReference type="EMBL" id="CAE6448854.1"/>
    </source>
</evidence>
<gene>
    <name evidence="2" type="ORF">RDB_LOCUS64725</name>
</gene>
<evidence type="ECO:0000313" key="3">
    <source>
        <dbReference type="Proteomes" id="UP000663888"/>
    </source>
</evidence>
<accession>A0A8H3B6H6</accession>
<dbReference type="InterPro" id="IPR014752">
    <property type="entry name" value="Arrestin-like_C"/>
</dbReference>